<evidence type="ECO:0000256" key="2">
    <source>
        <dbReference type="ARBA" id="ARBA00022679"/>
    </source>
</evidence>
<dbReference type="InterPro" id="IPR029063">
    <property type="entry name" value="SAM-dependent_MTases_sf"/>
</dbReference>
<dbReference type="InterPro" id="IPR013216">
    <property type="entry name" value="Methyltransf_11"/>
</dbReference>
<keyword evidence="6" id="KW-1185">Reference proteome</keyword>
<dbReference type="CDD" id="cd02440">
    <property type="entry name" value="AdoMet_MTases"/>
    <property type="match status" value="1"/>
</dbReference>
<feature type="domain" description="Methyltransferase type 11" evidence="4">
    <location>
        <begin position="89"/>
        <end position="137"/>
    </location>
</feature>
<proteinExistence type="predicted"/>
<keyword evidence="1 5" id="KW-0489">Methyltransferase</keyword>
<dbReference type="RefSeq" id="WP_243068618.1">
    <property type="nucleotide sequence ID" value="NZ_JAIVFK010000005.1"/>
</dbReference>
<dbReference type="PANTHER" id="PTHR13090:SF1">
    <property type="entry name" value="ARGININE-HYDROXYLASE NDUFAF5, MITOCHONDRIAL"/>
    <property type="match status" value="1"/>
</dbReference>
<dbReference type="Proteomes" id="UP001139104">
    <property type="component" value="Unassembled WGS sequence"/>
</dbReference>
<dbReference type="Pfam" id="PF08241">
    <property type="entry name" value="Methyltransf_11"/>
    <property type="match status" value="1"/>
</dbReference>
<evidence type="ECO:0000313" key="6">
    <source>
        <dbReference type="Proteomes" id="UP001139104"/>
    </source>
</evidence>
<sequence length="292" mass="31193">MTTPPLIFDRRLWRQRLTRALGAQRPCDFLVARAADDLAFRLATISRAFPRALDLGSPHPAIFGALAAPGRFVARTAPVVAALGGGAPALVADEEALPFAPQSFDLVVSALNLQFVNDLPGVFAQVRRILAPDGLFLAALIGGQTLAELRLCLVQAQEEIEGGASPRVAPFVDLRDLGGLLQRAGLALPVTDSDAFTVRYANAFELMRDLRAMGATNVLAAGARRPLRRDVALLAAALYAENFSDPDGRIRATFEIVWASGWAPHESQQKPLKPGTAQTPLSAVLGDKSRES</sequence>
<dbReference type="GO" id="GO:0032259">
    <property type="term" value="P:methylation"/>
    <property type="evidence" value="ECO:0007669"/>
    <property type="project" value="UniProtKB-KW"/>
</dbReference>
<protein>
    <submittedName>
        <fullName evidence="5">Methyltransferase domain-containing protein</fullName>
    </submittedName>
</protein>
<dbReference type="EMBL" id="JAIVFP010000001">
    <property type="protein sequence ID" value="MCI4684735.1"/>
    <property type="molecule type" value="Genomic_DNA"/>
</dbReference>
<evidence type="ECO:0000256" key="1">
    <source>
        <dbReference type="ARBA" id="ARBA00022603"/>
    </source>
</evidence>
<dbReference type="InterPro" id="IPR050602">
    <property type="entry name" value="Malonyl-ACP_OMT"/>
</dbReference>
<accession>A0ABS9ZBM8</accession>
<dbReference type="PANTHER" id="PTHR13090">
    <property type="entry name" value="ARGININE-HYDROXYLASE NDUFAF5, MITOCHONDRIAL"/>
    <property type="match status" value="1"/>
</dbReference>
<evidence type="ECO:0000313" key="5">
    <source>
        <dbReference type="EMBL" id="MCI4684735.1"/>
    </source>
</evidence>
<evidence type="ECO:0000256" key="3">
    <source>
        <dbReference type="SAM" id="MobiDB-lite"/>
    </source>
</evidence>
<evidence type="ECO:0000259" key="4">
    <source>
        <dbReference type="Pfam" id="PF08241"/>
    </source>
</evidence>
<dbReference type="Gene3D" id="3.40.50.150">
    <property type="entry name" value="Vaccinia Virus protein VP39"/>
    <property type="match status" value="1"/>
</dbReference>
<dbReference type="GO" id="GO:0008168">
    <property type="term" value="F:methyltransferase activity"/>
    <property type="evidence" value="ECO:0007669"/>
    <property type="project" value="UniProtKB-KW"/>
</dbReference>
<gene>
    <name evidence="5" type="ORF">K2U94_18500</name>
</gene>
<keyword evidence="2" id="KW-0808">Transferase</keyword>
<comment type="caution">
    <text evidence="5">The sequence shown here is derived from an EMBL/GenBank/DDBJ whole genome shotgun (WGS) entry which is preliminary data.</text>
</comment>
<dbReference type="SUPFAM" id="SSF53335">
    <property type="entry name" value="S-adenosyl-L-methionine-dependent methyltransferases"/>
    <property type="match status" value="1"/>
</dbReference>
<feature type="region of interest" description="Disordered" evidence="3">
    <location>
        <begin position="265"/>
        <end position="292"/>
    </location>
</feature>
<organism evidence="5 6">
    <name type="scientific">Candidatus Rhodoblastus alkanivorans</name>
    <dbReference type="NCBI Taxonomy" id="2954117"/>
    <lineage>
        <taxon>Bacteria</taxon>
        <taxon>Pseudomonadati</taxon>
        <taxon>Pseudomonadota</taxon>
        <taxon>Alphaproteobacteria</taxon>
        <taxon>Hyphomicrobiales</taxon>
        <taxon>Rhodoblastaceae</taxon>
        <taxon>Rhodoblastus</taxon>
    </lineage>
</organism>
<name>A0ABS9ZBM8_9HYPH</name>
<reference evidence="5" key="1">
    <citation type="journal article" date="2022" name="ISME J.">
        <title>Identification of active gaseous-alkane degraders at natural gas seeps.</title>
        <authorList>
            <person name="Farhan Ul Haque M."/>
            <person name="Hernandez M."/>
            <person name="Crombie A.T."/>
            <person name="Murrell J.C."/>
        </authorList>
    </citation>
    <scope>NUCLEOTIDE SEQUENCE</scope>
    <source>
        <strain evidence="5">PC2</strain>
    </source>
</reference>